<feature type="non-terminal residue" evidence="1">
    <location>
        <position position="114"/>
    </location>
</feature>
<name>A0A7J8T1M2_GOSDV</name>
<dbReference type="Proteomes" id="UP000593561">
    <property type="component" value="Unassembled WGS sequence"/>
</dbReference>
<proteinExistence type="predicted"/>
<keyword evidence="2" id="KW-1185">Reference proteome</keyword>
<protein>
    <submittedName>
        <fullName evidence="1">Uncharacterized protein</fullName>
    </submittedName>
</protein>
<evidence type="ECO:0000313" key="1">
    <source>
        <dbReference type="EMBL" id="MBA0631940.1"/>
    </source>
</evidence>
<dbReference type="AlphaFoldDB" id="A0A7J8T1M2"/>
<comment type="caution">
    <text evidence="1">The sequence shown here is derived from an EMBL/GenBank/DDBJ whole genome shotgun (WGS) entry which is preliminary data.</text>
</comment>
<sequence>MSETLSTMEFTVRANFSCSNSGASRATKKFRTKSNLSLESKDLTVDGNEKKIQSSELPKALYKSTLMGAPPNPSQNMFMEEDFPFIDGDVMEVIEGVSPITFSDREICKLKGQI</sequence>
<accession>A0A7J8T1M2</accession>
<reference evidence="1 2" key="1">
    <citation type="journal article" date="2019" name="Genome Biol. Evol.">
        <title>Insights into the evolution of the New World diploid cottons (Gossypium, subgenus Houzingenia) based on genome sequencing.</title>
        <authorList>
            <person name="Grover C.E."/>
            <person name="Arick M.A. 2nd"/>
            <person name="Thrash A."/>
            <person name="Conover J.L."/>
            <person name="Sanders W.S."/>
            <person name="Peterson D.G."/>
            <person name="Frelichowski J.E."/>
            <person name="Scheffler J.A."/>
            <person name="Scheffler B.E."/>
            <person name="Wendel J.F."/>
        </authorList>
    </citation>
    <scope>NUCLEOTIDE SEQUENCE [LARGE SCALE GENOMIC DNA]</scope>
    <source>
        <strain evidence="1">27</strain>
        <tissue evidence="1">Leaf</tissue>
    </source>
</reference>
<dbReference type="EMBL" id="JABFAC010000013">
    <property type="protein sequence ID" value="MBA0631940.1"/>
    <property type="molecule type" value="Genomic_DNA"/>
</dbReference>
<organism evidence="1 2">
    <name type="scientific">Gossypium davidsonii</name>
    <name type="common">Davidson's cotton</name>
    <name type="synonym">Gossypium klotzschianum subsp. davidsonii</name>
    <dbReference type="NCBI Taxonomy" id="34287"/>
    <lineage>
        <taxon>Eukaryota</taxon>
        <taxon>Viridiplantae</taxon>
        <taxon>Streptophyta</taxon>
        <taxon>Embryophyta</taxon>
        <taxon>Tracheophyta</taxon>
        <taxon>Spermatophyta</taxon>
        <taxon>Magnoliopsida</taxon>
        <taxon>eudicotyledons</taxon>
        <taxon>Gunneridae</taxon>
        <taxon>Pentapetalae</taxon>
        <taxon>rosids</taxon>
        <taxon>malvids</taxon>
        <taxon>Malvales</taxon>
        <taxon>Malvaceae</taxon>
        <taxon>Malvoideae</taxon>
        <taxon>Gossypium</taxon>
    </lineage>
</organism>
<evidence type="ECO:0000313" key="2">
    <source>
        <dbReference type="Proteomes" id="UP000593561"/>
    </source>
</evidence>
<gene>
    <name evidence="1" type="ORF">Godav_000765</name>
</gene>